<reference evidence="1 2" key="1">
    <citation type="submission" date="2018-06" db="EMBL/GenBank/DDBJ databases">
        <authorList>
            <consortium name="Pathogen Informatics"/>
            <person name="Doyle S."/>
        </authorList>
    </citation>
    <scope>NUCLEOTIDE SEQUENCE [LARGE SCALE GENOMIC DNA]</scope>
    <source>
        <strain evidence="1 2">NCTC5664</strain>
    </source>
</reference>
<accession>A0A380E456</accession>
<dbReference type="EMBL" id="UHAQ01000004">
    <property type="protein sequence ID" value="SUK94574.1"/>
    <property type="molecule type" value="Genomic_DNA"/>
</dbReference>
<protein>
    <submittedName>
        <fullName evidence="1">Uncharacterized protein</fullName>
    </submittedName>
</protein>
<dbReference type="AlphaFoldDB" id="A0A380E456"/>
<dbReference type="Proteomes" id="UP000254502">
    <property type="component" value="Unassembled WGS sequence"/>
</dbReference>
<gene>
    <name evidence="1" type="ORF">NCTC5664_03392</name>
</gene>
<organism evidence="1 2">
    <name type="scientific">Staphylococcus aureus</name>
    <dbReference type="NCBI Taxonomy" id="1280"/>
    <lineage>
        <taxon>Bacteria</taxon>
        <taxon>Bacillati</taxon>
        <taxon>Bacillota</taxon>
        <taxon>Bacilli</taxon>
        <taxon>Bacillales</taxon>
        <taxon>Staphylococcaceae</taxon>
        <taxon>Staphylococcus</taxon>
    </lineage>
</organism>
<sequence length="48" mass="5936">MKEERDFYFTRDRQIYLIWKQMNLGIQIITIDLTELIVAYQRVKIELS</sequence>
<name>A0A380E456_STAAU</name>
<evidence type="ECO:0000313" key="1">
    <source>
        <dbReference type="EMBL" id="SUK94574.1"/>
    </source>
</evidence>
<evidence type="ECO:0000313" key="2">
    <source>
        <dbReference type="Proteomes" id="UP000254502"/>
    </source>
</evidence>
<proteinExistence type="predicted"/>